<evidence type="ECO:0000256" key="5">
    <source>
        <dbReference type="ARBA" id="ARBA00023134"/>
    </source>
</evidence>
<keyword evidence="4" id="KW-0692">RNA repair</keyword>
<comment type="catalytic activity">
    <reaction evidence="7">
        <text>a 3'-end 3'-phospho-ribonucleotide-RNA + a 5'-end dephospho-ribonucleoside-RNA + GTP = a ribonucleotidyl-ribonucleotide-RNA + GMP + diphosphate</text>
        <dbReference type="Rhea" id="RHEA:68076"/>
        <dbReference type="Rhea" id="RHEA-COMP:10463"/>
        <dbReference type="Rhea" id="RHEA-COMP:13936"/>
        <dbReference type="Rhea" id="RHEA-COMP:17355"/>
        <dbReference type="ChEBI" id="CHEBI:33019"/>
        <dbReference type="ChEBI" id="CHEBI:37565"/>
        <dbReference type="ChEBI" id="CHEBI:58115"/>
        <dbReference type="ChEBI" id="CHEBI:83062"/>
        <dbReference type="ChEBI" id="CHEBI:138284"/>
        <dbReference type="ChEBI" id="CHEBI:173118"/>
        <dbReference type="EC" id="6.5.1.8"/>
    </reaction>
</comment>
<evidence type="ECO:0000256" key="4">
    <source>
        <dbReference type="ARBA" id="ARBA00022800"/>
    </source>
</evidence>
<feature type="binding site" evidence="10">
    <location>
        <position position="243"/>
    </location>
    <ligand>
        <name>Mn(2+)</name>
        <dbReference type="ChEBI" id="CHEBI:29035"/>
        <label>2</label>
    </ligand>
</feature>
<dbReference type="GO" id="GO:0170057">
    <property type="term" value="F:RNA ligase (GTP) activity"/>
    <property type="evidence" value="ECO:0007669"/>
    <property type="project" value="UniProtKB-EC"/>
</dbReference>
<evidence type="ECO:0000256" key="2">
    <source>
        <dbReference type="ARBA" id="ARBA00022723"/>
    </source>
</evidence>
<feature type="binding site" evidence="9">
    <location>
        <position position="479"/>
    </location>
    <ligand>
        <name>GMP</name>
        <dbReference type="ChEBI" id="CHEBI:58115"/>
    </ligand>
</feature>
<feature type="active site" description="GMP-histidine intermediate" evidence="8">
    <location>
        <position position="394"/>
    </location>
</feature>
<feature type="binding site" evidence="9">
    <location>
        <begin position="370"/>
        <end position="373"/>
    </location>
    <ligand>
        <name>GMP</name>
        <dbReference type="ChEBI" id="CHEBI:58115"/>
    </ligand>
</feature>
<feature type="binding site" evidence="10">
    <location>
        <position position="212"/>
    </location>
    <ligand>
        <name>Mn(2+)</name>
        <dbReference type="ChEBI" id="CHEBI:29035"/>
        <label>1</label>
    </ligand>
</feature>
<feature type="binding site" evidence="9">
    <location>
        <begin position="394"/>
        <end position="397"/>
    </location>
    <ligand>
        <name>GMP</name>
        <dbReference type="ChEBI" id="CHEBI:58115"/>
    </ligand>
</feature>
<evidence type="ECO:0000256" key="1">
    <source>
        <dbReference type="ARBA" id="ARBA00022598"/>
    </source>
</evidence>
<dbReference type="EMBL" id="NWSV01000015">
    <property type="protein sequence ID" value="PDT02292.1"/>
    <property type="molecule type" value="Genomic_DNA"/>
</dbReference>
<keyword evidence="13" id="KW-1185">Reference proteome</keyword>
<evidence type="ECO:0000256" key="3">
    <source>
        <dbReference type="ARBA" id="ARBA00022741"/>
    </source>
</evidence>
<evidence type="ECO:0000256" key="10">
    <source>
        <dbReference type="PIRSR" id="PIRSR601233-3"/>
    </source>
</evidence>
<reference evidence="12 13" key="1">
    <citation type="submission" date="2017-09" db="EMBL/GenBank/DDBJ databases">
        <title>Comparative genomics of rhizobia isolated from Phaseolus vulgaris in China.</title>
        <authorList>
            <person name="Tong W."/>
        </authorList>
    </citation>
    <scope>NUCLEOTIDE SEQUENCE [LARGE SCALE GENOMIC DNA]</scope>
    <source>
        <strain evidence="12 13">C5</strain>
    </source>
</reference>
<dbReference type="Pfam" id="PF01139">
    <property type="entry name" value="RtcB"/>
    <property type="match status" value="1"/>
</dbReference>
<comment type="similarity">
    <text evidence="11">Belongs to the RtcB family.</text>
</comment>
<keyword evidence="6 10" id="KW-0464">Manganese</keyword>
<proteinExistence type="inferred from homology"/>
<dbReference type="PANTHER" id="PTHR11118:SF1">
    <property type="entry name" value="RNA-SPLICING LIGASE RTCB HOMOLOG"/>
    <property type="match status" value="1"/>
</dbReference>
<dbReference type="InterPro" id="IPR001233">
    <property type="entry name" value="RtcB"/>
</dbReference>
<keyword evidence="3 9" id="KW-0547">Nucleotide-binding</keyword>
<dbReference type="GO" id="GO:0006396">
    <property type="term" value="P:RNA processing"/>
    <property type="evidence" value="ECO:0007669"/>
    <property type="project" value="InterPro"/>
</dbReference>
<evidence type="ECO:0000256" key="11">
    <source>
        <dbReference type="RuleBase" id="RU371113"/>
    </source>
</evidence>
<dbReference type="Gene3D" id="3.90.1860.10">
    <property type="entry name" value="tRNA-splicing ligase RtcB"/>
    <property type="match status" value="1"/>
</dbReference>
<evidence type="ECO:0000256" key="8">
    <source>
        <dbReference type="PIRSR" id="PIRSR601233-1"/>
    </source>
</evidence>
<gene>
    <name evidence="11" type="primary">rtcB</name>
    <name evidence="12" type="ORF">CO666_21225</name>
</gene>
<dbReference type="GO" id="GO:0003972">
    <property type="term" value="F:RNA ligase (ATP) activity"/>
    <property type="evidence" value="ECO:0007669"/>
    <property type="project" value="TreeGrafter"/>
</dbReference>
<sequence length="480" mass="51269">MNAPSSIGRTSDIAGHVIRSVVARDEPEQSFTHSLTDLARALPTPEAMAEKNALLRAVVTTPDFHPGKPVPVGVVADVEGAVLPHMIGSDIGCGMRMVVLDNVAAEQLATPLLDRHLRHIFFQGGRDIALTGMDRHAILREGLPGLLGSLQQKSIGLLSKLDLSRAWADLERHSDNGVFACENVDADFADYAGIDDAHRRDAILGTIGGGNHFVELGFIDHIADGTFARAAGLKPGSVVLVVHSGSLDFGQRVGTVTGDRLKSDCKPGEDWRVLSRETQPDLYKRYMNGHANAVNAAFANRFFIGLAAIEAVARALGQEVEHHLVYDAPHNTVWESGNVVRHRKGACPARGVGTLAASPYEWFGEPVILPGSMGDGTWLLAGCGSTDFLESAAHGAGRKLSRQEARSQRDIANALRVIGPVDPQSPSLQGRQDILAEIHARLKEEAPAAYKPIDSVAEPMVDAGMVTKVAKITPLVTVKG</sequence>
<evidence type="ECO:0000256" key="6">
    <source>
        <dbReference type="ARBA" id="ARBA00023211"/>
    </source>
</evidence>
<feature type="binding site" evidence="10">
    <location>
        <position position="330"/>
    </location>
    <ligand>
        <name>Mn(2+)</name>
        <dbReference type="ChEBI" id="CHEBI:29035"/>
        <label>2</label>
    </ligand>
</feature>
<accession>A0A2A6J8K9</accession>
<dbReference type="AlphaFoldDB" id="A0A2A6J8K9"/>
<dbReference type="InterPro" id="IPR036025">
    <property type="entry name" value="RtcB-like_sf"/>
</dbReference>
<feature type="binding site" evidence="9">
    <location>
        <begin position="211"/>
        <end position="215"/>
    </location>
    <ligand>
        <name>GMP</name>
        <dbReference type="ChEBI" id="CHEBI:58115"/>
    </ligand>
</feature>
<comment type="subunit">
    <text evidence="11">Monomer.</text>
</comment>
<feature type="binding site" evidence="9">
    <location>
        <begin position="330"/>
        <end position="331"/>
    </location>
    <ligand>
        <name>GMP</name>
        <dbReference type="ChEBI" id="CHEBI:58115"/>
    </ligand>
</feature>
<dbReference type="PANTHER" id="PTHR11118">
    <property type="entry name" value="RNA-SPLICING LIGASE RTCB HOMOLOG"/>
    <property type="match status" value="1"/>
</dbReference>
<organism evidence="12 13">
    <name type="scientific">Rhizobium chutanense</name>
    <dbReference type="NCBI Taxonomy" id="2035448"/>
    <lineage>
        <taxon>Bacteria</taxon>
        <taxon>Pseudomonadati</taxon>
        <taxon>Pseudomonadota</taxon>
        <taxon>Alphaproteobacteria</taxon>
        <taxon>Hyphomicrobiales</taxon>
        <taxon>Rhizobiaceae</taxon>
        <taxon>Rhizobium/Agrobacterium group</taxon>
        <taxon>Rhizobium</taxon>
    </lineage>
</organism>
<dbReference type="GO" id="GO:0005525">
    <property type="term" value="F:GTP binding"/>
    <property type="evidence" value="ECO:0007669"/>
    <property type="project" value="UniProtKB-KW"/>
</dbReference>
<keyword evidence="2 10" id="KW-0479">Metal-binding</keyword>
<keyword evidence="1 11" id="KW-0436">Ligase</keyword>
<evidence type="ECO:0000313" key="12">
    <source>
        <dbReference type="EMBL" id="PDT02292.1"/>
    </source>
</evidence>
<evidence type="ECO:0000256" key="9">
    <source>
        <dbReference type="PIRSR" id="PIRSR601233-2"/>
    </source>
</evidence>
<protein>
    <recommendedName>
        <fullName evidence="11">tRNA-splicing ligase RtcB</fullName>
        <ecNumber evidence="11">6.5.1.-</ecNumber>
    </recommendedName>
</protein>
<dbReference type="Proteomes" id="UP000220768">
    <property type="component" value="Unassembled WGS sequence"/>
</dbReference>
<dbReference type="RefSeq" id="WP_097614165.1">
    <property type="nucleotide sequence ID" value="NZ_NWSV01000015.1"/>
</dbReference>
<comment type="caution">
    <text evidence="12">The sequence shown here is derived from an EMBL/GenBank/DDBJ whole genome shotgun (WGS) entry which is preliminary data.</text>
</comment>
<dbReference type="GO" id="GO:0046872">
    <property type="term" value="F:metal ion binding"/>
    <property type="evidence" value="ECO:0007669"/>
    <property type="project" value="UniProtKB-UniRule"/>
</dbReference>
<comment type="cofactor">
    <cofactor evidence="10 11">
        <name>Mn(2+)</name>
        <dbReference type="ChEBI" id="CHEBI:29035"/>
    </cofactor>
    <text evidence="10 11">Binds 2 manganese ions per subunit.</text>
</comment>
<evidence type="ECO:0000256" key="7">
    <source>
        <dbReference type="ARBA" id="ARBA00047746"/>
    </source>
</evidence>
<keyword evidence="5 9" id="KW-0342">GTP-binding</keyword>
<dbReference type="SUPFAM" id="SSF103365">
    <property type="entry name" value="Hypothetical protein PH1602"/>
    <property type="match status" value="1"/>
</dbReference>
<dbReference type="GO" id="GO:0042245">
    <property type="term" value="P:RNA repair"/>
    <property type="evidence" value="ECO:0007669"/>
    <property type="project" value="UniProtKB-KW"/>
</dbReference>
<feature type="binding site" evidence="10">
    <location>
        <position position="90"/>
    </location>
    <ligand>
        <name>Mn(2+)</name>
        <dbReference type="ChEBI" id="CHEBI:29035"/>
        <label>1</label>
    </ligand>
</feature>
<name>A0A2A6J8K9_9HYPH</name>
<dbReference type="EC" id="6.5.1.-" evidence="11"/>
<evidence type="ECO:0000313" key="13">
    <source>
        <dbReference type="Proteomes" id="UP000220768"/>
    </source>
</evidence>